<evidence type="ECO:0000313" key="2">
    <source>
        <dbReference type="EMBL" id="KAJ8942106.1"/>
    </source>
</evidence>
<evidence type="ECO:0000313" key="3">
    <source>
        <dbReference type="Proteomes" id="UP001162156"/>
    </source>
</evidence>
<proteinExistence type="predicted"/>
<comment type="caution">
    <text evidence="2">The sequence shown here is derived from an EMBL/GenBank/DDBJ whole genome shotgun (WGS) entry which is preliminary data.</text>
</comment>
<reference evidence="2" key="1">
    <citation type="journal article" date="2023" name="Insect Mol. Biol.">
        <title>Genome sequencing provides insights into the evolution of gene families encoding plant cell wall-degrading enzymes in longhorned beetles.</title>
        <authorList>
            <person name="Shin N.R."/>
            <person name="Okamura Y."/>
            <person name="Kirsch R."/>
            <person name="Pauchet Y."/>
        </authorList>
    </citation>
    <scope>NUCLEOTIDE SEQUENCE</scope>
    <source>
        <strain evidence="2">RBIC_L_NR</strain>
    </source>
</reference>
<organism evidence="2 3">
    <name type="scientific">Rhamnusium bicolor</name>
    <dbReference type="NCBI Taxonomy" id="1586634"/>
    <lineage>
        <taxon>Eukaryota</taxon>
        <taxon>Metazoa</taxon>
        <taxon>Ecdysozoa</taxon>
        <taxon>Arthropoda</taxon>
        <taxon>Hexapoda</taxon>
        <taxon>Insecta</taxon>
        <taxon>Pterygota</taxon>
        <taxon>Neoptera</taxon>
        <taxon>Endopterygota</taxon>
        <taxon>Coleoptera</taxon>
        <taxon>Polyphaga</taxon>
        <taxon>Cucujiformia</taxon>
        <taxon>Chrysomeloidea</taxon>
        <taxon>Cerambycidae</taxon>
        <taxon>Lepturinae</taxon>
        <taxon>Rhagiini</taxon>
        <taxon>Rhamnusium</taxon>
    </lineage>
</organism>
<gene>
    <name evidence="2" type="ORF">NQ314_010153</name>
</gene>
<feature type="region of interest" description="Disordered" evidence="1">
    <location>
        <begin position="35"/>
        <end position="59"/>
    </location>
</feature>
<name>A0AAV8XSM3_9CUCU</name>
<keyword evidence="3" id="KW-1185">Reference proteome</keyword>
<dbReference type="Proteomes" id="UP001162156">
    <property type="component" value="Unassembled WGS sequence"/>
</dbReference>
<accession>A0AAV8XSM3</accession>
<dbReference type="EMBL" id="JANEYF010002804">
    <property type="protein sequence ID" value="KAJ8942106.1"/>
    <property type="molecule type" value="Genomic_DNA"/>
</dbReference>
<sequence length="59" mass="6850">MVMTVNTFPPDLIIEVKSRIYKVVNDLELRSLTMKQQPQLPLTQQPQQYSRPSTSHSHV</sequence>
<evidence type="ECO:0000256" key="1">
    <source>
        <dbReference type="SAM" id="MobiDB-lite"/>
    </source>
</evidence>
<dbReference type="AlphaFoldDB" id="A0AAV8XSM3"/>
<feature type="compositionally biased region" description="Low complexity" evidence="1">
    <location>
        <begin position="36"/>
        <end position="48"/>
    </location>
</feature>
<protein>
    <submittedName>
        <fullName evidence="2">Uncharacterized protein</fullName>
    </submittedName>
</protein>
<feature type="compositionally biased region" description="Polar residues" evidence="1">
    <location>
        <begin position="49"/>
        <end position="59"/>
    </location>
</feature>